<dbReference type="EMBL" id="PPEI02000012">
    <property type="protein sequence ID" value="PWN59206.1"/>
    <property type="molecule type" value="Genomic_DNA"/>
</dbReference>
<keyword evidence="2" id="KW-1185">Reference proteome</keyword>
<gene>
    <name evidence="1" type="ORF">C1638_021605</name>
</gene>
<organism evidence="1 2">
    <name type="scientific">Chryseobacterium oncorhynchi</name>
    <dbReference type="NCBI Taxonomy" id="741074"/>
    <lineage>
        <taxon>Bacteria</taxon>
        <taxon>Pseudomonadati</taxon>
        <taxon>Bacteroidota</taxon>
        <taxon>Flavobacteriia</taxon>
        <taxon>Flavobacteriales</taxon>
        <taxon>Weeksellaceae</taxon>
        <taxon>Chryseobacterium group</taxon>
        <taxon>Chryseobacterium</taxon>
    </lineage>
</organism>
<name>A0A316WGC0_9FLAO</name>
<evidence type="ECO:0000313" key="2">
    <source>
        <dbReference type="Proteomes" id="UP000236182"/>
    </source>
</evidence>
<proteinExistence type="predicted"/>
<evidence type="ECO:0000313" key="1">
    <source>
        <dbReference type="EMBL" id="PWN59206.1"/>
    </source>
</evidence>
<comment type="caution">
    <text evidence="1">The sequence shown here is derived from an EMBL/GenBank/DDBJ whole genome shotgun (WGS) entry which is preliminary data.</text>
</comment>
<dbReference type="Proteomes" id="UP000236182">
    <property type="component" value="Unassembled WGS sequence"/>
</dbReference>
<accession>A0A316WGC0</accession>
<protein>
    <submittedName>
        <fullName evidence="1">Uncharacterized protein</fullName>
    </submittedName>
</protein>
<sequence length="70" mass="8786">MQERMKKIKFYFKAFILITFSKEFQEFEKQYFDSSPEMFFMDGERIFSEKEEFFITVISKCYNKQYLQLK</sequence>
<reference evidence="1" key="1">
    <citation type="submission" date="2018-04" db="EMBL/GenBank/DDBJ databases">
        <title>Draft Genome Sequences of Chryseobacterium lactis NCTC11390T isolated from milk, Chryseobacterium oncorhynchi 701B-08T from rainbow trout, and Chryseobacterium viscerum 687B-08T from diseased fish.</title>
        <authorList>
            <person name="Jeong J.-J."/>
            <person name="Lee Y.J."/>
            <person name="Pathiraja D."/>
            <person name="Park B."/>
            <person name="Choi I.-G."/>
            <person name="Kim K.D."/>
        </authorList>
    </citation>
    <scope>NUCLEOTIDE SEQUENCE [LARGE SCALE GENOMIC DNA]</scope>
    <source>
        <strain evidence="1">701B-08</strain>
    </source>
</reference>
<dbReference type="AlphaFoldDB" id="A0A316WGC0"/>